<evidence type="ECO:0000259" key="1">
    <source>
        <dbReference type="Pfam" id="PF04717"/>
    </source>
</evidence>
<name>A0A2U1TNE7_9GAMM</name>
<dbReference type="Gene3D" id="6.20.150.10">
    <property type="match status" value="1"/>
</dbReference>
<accession>A0A2U1TNE7</accession>
<protein>
    <submittedName>
        <fullName evidence="3">Phage baseplate assembly protein V</fullName>
    </submittedName>
</protein>
<keyword evidence="4" id="KW-1185">Reference proteome</keyword>
<proteinExistence type="predicted"/>
<dbReference type="Gene3D" id="2.40.50.230">
    <property type="entry name" value="Gp5 N-terminal domain"/>
    <property type="match status" value="1"/>
</dbReference>
<gene>
    <name evidence="3" type="ORF">B4923_15600</name>
</gene>
<dbReference type="EMBL" id="QDKJ01000012">
    <property type="protein sequence ID" value="PWC10935.1"/>
    <property type="molecule type" value="Genomic_DNA"/>
</dbReference>
<dbReference type="InterPro" id="IPR013046">
    <property type="entry name" value="GpV/Gp45"/>
</dbReference>
<dbReference type="InterPro" id="IPR040629">
    <property type="entry name" value="Phage_spike"/>
</dbReference>
<evidence type="ECO:0000259" key="2">
    <source>
        <dbReference type="Pfam" id="PF18715"/>
    </source>
</evidence>
<dbReference type="RefSeq" id="WP_109055290.1">
    <property type="nucleotide sequence ID" value="NZ_QDKJ01000012.1"/>
</dbReference>
<dbReference type="InterPro" id="IPR006531">
    <property type="entry name" value="Gp5/Vgr_OB"/>
</dbReference>
<evidence type="ECO:0000313" key="4">
    <source>
        <dbReference type="Proteomes" id="UP000245138"/>
    </source>
</evidence>
<dbReference type="Pfam" id="PF18715">
    <property type="entry name" value="Phage_spike"/>
    <property type="match status" value="1"/>
</dbReference>
<dbReference type="AlphaFoldDB" id="A0A2U1TNE7"/>
<sequence length="193" mass="20646">MNAELFRLLGNLLRVGTVTEIDVDTWRVRVNSGELNTDWLRWETTRAGAFNIWIPPSVGEQVLLGCIGGNPETAVILCSLYSDENPAAGSSINEMVIKAPDGATVRYDADASALEASGMKTARIVASVGVTLETPVVECTDHLVAKTLEITEGGRIRGNVDHSNGAFKSNGVQIDEHDHGGVERGGSWTEGIK</sequence>
<reference evidence="3 4" key="1">
    <citation type="submission" date="2018-04" db="EMBL/GenBank/DDBJ databases">
        <title>Brenneria corticis sp.nov.</title>
        <authorList>
            <person name="Li Y."/>
        </authorList>
    </citation>
    <scope>NUCLEOTIDE SEQUENCE [LARGE SCALE GENOMIC DNA]</scope>
    <source>
        <strain evidence="3 4">LMG 27715</strain>
    </source>
</reference>
<dbReference type="Pfam" id="PF04717">
    <property type="entry name" value="Phage_base_V"/>
    <property type="match status" value="1"/>
</dbReference>
<organism evidence="3 4">
    <name type="scientific">Brenneria roseae subsp. americana</name>
    <dbReference type="NCBI Taxonomy" id="1508507"/>
    <lineage>
        <taxon>Bacteria</taxon>
        <taxon>Pseudomonadati</taxon>
        <taxon>Pseudomonadota</taxon>
        <taxon>Gammaproteobacteria</taxon>
        <taxon>Enterobacterales</taxon>
        <taxon>Pectobacteriaceae</taxon>
        <taxon>Brenneria</taxon>
    </lineage>
</organism>
<dbReference type="Proteomes" id="UP000245138">
    <property type="component" value="Unassembled WGS sequence"/>
</dbReference>
<evidence type="ECO:0000313" key="3">
    <source>
        <dbReference type="EMBL" id="PWC10935.1"/>
    </source>
</evidence>
<comment type="caution">
    <text evidence="3">The sequence shown here is derived from an EMBL/GenBank/DDBJ whole genome shotgun (WGS) entry which is preliminary data.</text>
</comment>
<dbReference type="InterPro" id="IPR037026">
    <property type="entry name" value="Vgr_OB-fold_dom_sf"/>
</dbReference>
<feature type="domain" description="Phage spike trimer" evidence="2">
    <location>
        <begin position="118"/>
        <end position="170"/>
    </location>
</feature>
<feature type="domain" description="Gp5/Type VI secretion system Vgr protein OB-fold" evidence="1">
    <location>
        <begin position="15"/>
        <end position="81"/>
    </location>
</feature>
<dbReference type="NCBIfam" id="TIGR01644">
    <property type="entry name" value="phage_P2_V"/>
    <property type="match status" value="1"/>
</dbReference>
<dbReference type="OrthoDB" id="4931325at2"/>